<dbReference type="AlphaFoldDB" id="A0A3S9XEG2"/>
<name>A0A3S9XEG2_9GAMM</name>
<proteinExistence type="predicted"/>
<dbReference type="KEGG" id="emo:DM558_07750"/>
<dbReference type="Proteomes" id="UP000273143">
    <property type="component" value="Chromosome"/>
</dbReference>
<evidence type="ECO:0000313" key="2">
    <source>
        <dbReference type="Proteomes" id="UP000273143"/>
    </source>
</evidence>
<dbReference type="EMBL" id="CP029822">
    <property type="protein sequence ID" value="AZS50678.1"/>
    <property type="molecule type" value="Genomic_DNA"/>
</dbReference>
<organism evidence="1 2">
    <name type="scientific">Entomomonas moraniae</name>
    <dbReference type="NCBI Taxonomy" id="2213226"/>
    <lineage>
        <taxon>Bacteria</taxon>
        <taxon>Pseudomonadati</taxon>
        <taxon>Pseudomonadota</taxon>
        <taxon>Gammaproteobacteria</taxon>
        <taxon>Pseudomonadales</taxon>
        <taxon>Pseudomonadaceae</taxon>
        <taxon>Entomomonas</taxon>
    </lineage>
</organism>
<dbReference type="RefSeq" id="WP_127163214.1">
    <property type="nucleotide sequence ID" value="NZ_CP029822.1"/>
</dbReference>
<accession>A0A3S9XEG2</accession>
<protein>
    <submittedName>
        <fullName evidence="1">Uncharacterized protein</fullName>
    </submittedName>
</protein>
<keyword evidence="2" id="KW-1185">Reference proteome</keyword>
<evidence type="ECO:0000313" key="1">
    <source>
        <dbReference type="EMBL" id="AZS50678.1"/>
    </source>
</evidence>
<sequence length="87" mass="10019">MKIIPTYQKRALAELHIRVEELRPEYSTTCEFRKYEFESRIYDENDIVLLGFHVEHFSIELGAGATNLDAYQKKLAALVDQLASEAA</sequence>
<reference evidence="2" key="1">
    <citation type="submission" date="2018-06" db="EMBL/GenBank/DDBJ databases">
        <title>Complete genome of Pseudomonas insecticola strain QZS01.</title>
        <authorList>
            <person name="Wang J."/>
            <person name="Su Q."/>
        </authorList>
    </citation>
    <scope>NUCLEOTIDE SEQUENCE [LARGE SCALE GENOMIC DNA]</scope>
    <source>
        <strain evidence="2">QZS01</strain>
    </source>
</reference>
<gene>
    <name evidence="1" type="ORF">DM558_07750</name>
</gene>